<comment type="caution">
    <text evidence="8">The sequence shown here is derived from an EMBL/GenBank/DDBJ whole genome shotgun (WGS) entry which is preliminary data.</text>
</comment>
<evidence type="ECO:0000256" key="5">
    <source>
        <dbReference type="HAMAP-Rule" id="MF_02126"/>
    </source>
</evidence>
<dbReference type="InterPro" id="IPR007848">
    <property type="entry name" value="Small_mtfrase_dom"/>
</dbReference>
<dbReference type="InterPro" id="IPR019874">
    <property type="entry name" value="RF_methyltr_PrmC"/>
</dbReference>
<evidence type="ECO:0000259" key="6">
    <source>
        <dbReference type="Pfam" id="PF05175"/>
    </source>
</evidence>
<dbReference type="EC" id="2.1.1.297" evidence="5"/>
<dbReference type="InterPro" id="IPR029063">
    <property type="entry name" value="SAM-dependent_MTases_sf"/>
</dbReference>
<keyword evidence="1 5" id="KW-0489">Methyltransferase</keyword>
<evidence type="ECO:0000259" key="7">
    <source>
        <dbReference type="Pfam" id="PF17827"/>
    </source>
</evidence>
<comment type="similarity">
    <text evidence="5">Belongs to the protein N5-glutamine methyltransferase family. PrmC subfamily.</text>
</comment>
<dbReference type="CDD" id="cd02440">
    <property type="entry name" value="AdoMet_MTases"/>
    <property type="match status" value="1"/>
</dbReference>
<evidence type="ECO:0000256" key="1">
    <source>
        <dbReference type="ARBA" id="ARBA00022603"/>
    </source>
</evidence>
<comment type="catalytic activity">
    <reaction evidence="4 5">
        <text>L-glutaminyl-[peptide chain release factor] + S-adenosyl-L-methionine = N(5)-methyl-L-glutaminyl-[peptide chain release factor] + S-adenosyl-L-homocysteine + H(+)</text>
        <dbReference type="Rhea" id="RHEA:42896"/>
        <dbReference type="Rhea" id="RHEA-COMP:10271"/>
        <dbReference type="Rhea" id="RHEA-COMP:10272"/>
        <dbReference type="ChEBI" id="CHEBI:15378"/>
        <dbReference type="ChEBI" id="CHEBI:30011"/>
        <dbReference type="ChEBI" id="CHEBI:57856"/>
        <dbReference type="ChEBI" id="CHEBI:59789"/>
        <dbReference type="ChEBI" id="CHEBI:61891"/>
        <dbReference type="EC" id="2.1.1.297"/>
    </reaction>
</comment>
<evidence type="ECO:0000313" key="9">
    <source>
        <dbReference type="Proteomes" id="UP001597468"/>
    </source>
</evidence>
<dbReference type="SUPFAM" id="SSF53335">
    <property type="entry name" value="S-adenosyl-L-methionine-dependent methyltransferases"/>
    <property type="match status" value="1"/>
</dbReference>
<dbReference type="NCBIfam" id="TIGR03534">
    <property type="entry name" value="RF_mod_PrmC"/>
    <property type="match status" value="1"/>
</dbReference>
<dbReference type="Pfam" id="PF17827">
    <property type="entry name" value="PrmC_N"/>
    <property type="match status" value="1"/>
</dbReference>
<keyword evidence="9" id="KW-1185">Reference proteome</keyword>
<feature type="binding site" evidence="5">
    <location>
        <begin position="123"/>
        <end position="127"/>
    </location>
    <ligand>
        <name>S-adenosyl-L-methionine</name>
        <dbReference type="ChEBI" id="CHEBI:59789"/>
    </ligand>
</feature>
<name>A0ABW5J2H4_9FLAO</name>
<dbReference type="InterPro" id="IPR004556">
    <property type="entry name" value="HemK-like"/>
</dbReference>
<comment type="caution">
    <text evidence="5">Lacks conserved residue(s) required for the propagation of feature annotation.</text>
</comment>
<dbReference type="RefSeq" id="WP_380754841.1">
    <property type="nucleotide sequence ID" value="NZ_JBHULT010000013.1"/>
</dbReference>
<dbReference type="PANTHER" id="PTHR18895:SF74">
    <property type="entry name" value="MTRF1L RELEASE FACTOR GLUTAMINE METHYLTRANSFERASE"/>
    <property type="match status" value="1"/>
</dbReference>
<dbReference type="Pfam" id="PF05175">
    <property type="entry name" value="MTS"/>
    <property type="match status" value="1"/>
</dbReference>
<gene>
    <name evidence="5 8" type="primary">prmC</name>
    <name evidence="8" type="ORF">ACFSTG_14650</name>
</gene>
<dbReference type="Gene3D" id="3.40.50.150">
    <property type="entry name" value="Vaccinia Virus protein VP39"/>
    <property type="match status" value="1"/>
</dbReference>
<dbReference type="InterPro" id="IPR040758">
    <property type="entry name" value="PrmC_N"/>
</dbReference>
<sequence>MTVTVFKKHFFETLEGEYSKEETSSFFNILANEYLKMSRLDLALQPQKVLSDTEFRKFGEALDRLKQHVPIQYIIGGTEFFGLKFRVNSEVLIPRPETEELVQWILEDLKEQGKKEIKILDIGTGSGCIAISLAKNLPWARVTAIDISEKALEVAMGNAELNRVKVEFLPKDILKTESLKENFDIIVSNPPYVRELEKRDMHRNVLEHEPETALYVKDEDPLLFYRQITRLAARSLKQGGHLYFEINQYLGPETEKLLIEKNFITSLKKDIFGVDRMLKGIKR</sequence>
<dbReference type="InterPro" id="IPR002052">
    <property type="entry name" value="DNA_methylase_N6_adenine_CS"/>
</dbReference>
<feature type="domain" description="Release factor glutamine methyltransferase N-terminal" evidence="7">
    <location>
        <begin position="14"/>
        <end position="76"/>
    </location>
</feature>
<evidence type="ECO:0000256" key="2">
    <source>
        <dbReference type="ARBA" id="ARBA00022679"/>
    </source>
</evidence>
<feature type="binding site" evidence="5">
    <location>
        <position position="189"/>
    </location>
    <ligand>
        <name>S-adenosyl-L-methionine</name>
        <dbReference type="ChEBI" id="CHEBI:59789"/>
    </ligand>
</feature>
<dbReference type="GO" id="GO:0102559">
    <property type="term" value="F:peptide chain release factor N(5)-glutamine methyltransferase activity"/>
    <property type="evidence" value="ECO:0007669"/>
    <property type="project" value="UniProtKB-EC"/>
</dbReference>
<keyword evidence="2 5" id="KW-0808">Transferase</keyword>
<keyword evidence="3 5" id="KW-0949">S-adenosyl-L-methionine</keyword>
<evidence type="ECO:0000256" key="3">
    <source>
        <dbReference type="ARBA" id="ARBA00022691"/>
    </source>
</evidence>
<evidence type="ECO:0000313" key="8">
    <source>
        <dbReference type="EMBL" id="MFD2519145.1"/>
    </source>
</evidence>
<dbReference type="Proteomes" id="UP001597468">
    <property type="component" value="Unassembled WGS sequence"/>
</dbReference>
<protein>
    <recommendedName>
        <fullName evidence="5">Release factor glutamine methyltransferase</fullName>
        <shortName evidence="5">RF MTase</shortName>
        <ecNumber evidence="5">2.1.1.297</ecNumber>
    </recommendedName>
    <alternativeName>
        <fullName evidence="5">N5-glutamine methyltransferase PrmC</fullName>
    </alternativeName>
    <alternativeName>
        <fullName evidence="5">Protein-(glutamine-N5) MTase PrmC</fullName>
    </alternativeName>
    <alternativeName>
        <fullName evidence="5">Protein-glutamine N-methyltransferase PrmC</fullName>
    </alternativeName>
</protein>
<accession>A0ABW5J2H4</accession>
<dbReference type="NCBIfam" id="TIGR00536">
    <property type="entry name" value="hemK_fam"/>
    <property type="match status" value="1"/>
</dbReference>
<dbReference type="InterPro" id="IPR050320">
    <property type="entry name" value="N5-glutamine_MTase"/>
</dbReference>
<feature type="binding site" evidence="5">
    <location>
        <position position="146"/>
    </location>
    <ligand>
        <name>S-adenosyl-L-methionine</name>
        <dbReference type="ChEBI" id="CHEBI:59789"/>
    </ligand>
</feature>
<reference evidence="9" key="1">
    <citation type="journal article" date="2019" name="Int. J. Syst. Evol. Microbiol.">
        <title>The Global Catalogue of Microorganisms (GCM) 10K type strain sequencing project: providing services to taxonomists for standard genome sequencing and annotation.</title>
        <authorList>
            <consortium name="The Broad Institute Genomics Platform"/>
            <consortium name="The Broad Institute Genome Sequencing Center for Infectious Disease"/>
            <person name="Wu L."/>
            <person name="Ma J."/>
        </authorList>
    </citation>
    <scope>NUCLEOTIDE SEQUENCE [LARGE SCALE GENOMIC DNA]</scope>
    <source>
        <strain evidence="9">KCTC 42585</strain>
    </source>
</reference>
<organism evidence="8 9">
    <name type="scientific">Salinimicrobium flavum</name>
    <dbReference type="NCBI Taxonomy" id="1737065"/>
    <lineage>
        <taxon>Bacteria</taxon>
        <taxon>Pseudomonadati</taxon>
        <taxon>Bacteroidota</taxon>
        <taxon>Flavobacteriia</taxon>
        <taxon>Flavobacteriales</taxon>
        <taxon>Flavobacteriaceae</taxon>
        <taxon>Salinimicrobium</taxon>
    </lineage>
</organism>
<dbReference type="PANTHER" id="PTHR18895">
    <property type="entry name" value="HEMK METHYLTRANSFERASE"/>
    <property type="match status" value="1"/>
</dbReference>
<feature type="binding site" evidence="5">
    <location>
        <begin position="189"/>
        <end position="192"/>
    </location>
    <ligand>
        <name>substrate</name>
    </ligand>
</feature>
<dbReference type="GO" id="GO:0032259">
    <property type="term" value="P:methylation"/>
    <property type="evidence" value="ECO:0007669"/>
    <property type="project" value="UniProtKB-KW"/>
</dbReference>
<proteinExistence type="inferred from homology"/>
<dbReference type="Gene3D" id="1.10.8.10">
    <property type="entry name" value="DNA helicase RuvA subunit, C-terminal domain"/>
    <property type="match status" value="1"/>
</dbReference>
<dbReference type="HAMAP" id="MF_02126">
    <property type="entry name" value="RF_methyltr_PrmC"/>
    <property type="match status" value="1"/>
</dbReference>
<evidence type="ECO:0000256" key="4">
    <source>
        <dbReference type="ARBA" id="ARBA00048391"/>
    </source>
</evidence>
<dbReference type="EMBL" id="JBHULT010000013">
    <property type="protein sequence ID" value="MFD2519145.1"/>
    <property type="molecule type" value="Genomic_DNA"/>
</dbReference>
<dbReference type="PROSITE" id="PS00092">
    <property type="entry name" value="N6_MTASE"/>
    <property type="match status" value="1"/>
</dbReference>
<feature type="domain" description="Methyltransferase small" evidence="6">
    <location>
        <begin position="105"/>
        <end position="201"/>
    </location>
</feature>
<comment type="function">
    <text evidence="5">Methylates the class 1 translation termination release factors RF1/PrfA and RF2/PrfB on the glutamine residue of the universally conserved GGQ motif.</text>
</comment>